<dbReference type="PANTHER" id="PTHR43194">
    <property type="entry name" value="HYDROLASE ALPHA/BETA FOLD FAMILY"/>
    <property type="match status" value="1"/>
</dbReference>
<gene>
    <name evidence="2" type="ORF">BC739_007266</name>
</gene>
<dbReference type="InterPro" id="IPR000073">
    <property type="entry name" value="AB_hydrolase_1"/>
</dbReference>
<dbReference type="SUPFAM" id="SSF53474">
    <property type="entry name" value="alpha/beta-Hydrolases"/>
    <property type="match status" value="1"/>
</dbReference>
<dbReference type="EMBL" id="JACJID010000006">
    <property type="protein sequence ID" value="MBA8930033.1"/>
    <property type="molecule type" value="Genomic_DNA"/>
</dbReference>
<evidence type="ECO:0000313" key="2">
    <source>
        <dbReference type="EMBL" id="MBA8930033.1"/>
    </source>
</evidence>
<dbReference type="Pfam" id="PF12697">
    <property type="entry name" value="Abhydrolase_6"/>
    <property type="match status" value="1"/>
</dbReference>
<dbReference type="Gene3D" id="3.40.50.1820">
    <property type="entry name" value="alpha/beta hydrolase"/>
    <property type="match status" value="1"/>
</dbReference>
<accession>A0ABR6BT19</accession>
<dbReference type="Proteomes" id="UP000517916">
    <property type="component" value="Unassembled WGS sequence"/>
</dbReference>
<evidence type="ECO:0000313" key="3">
    <source>
        <dbReference type="Proteomes" id="UP000517916"/>
    </source>
</evidence>
<proteinExistence type="predicted"/>
<protein>
    <submittedName>
        <fullName evidence="2">Pimeloyl-ACP methyl ester carboxylesterase</fullName>
    </submittedName>
</protein>
<dbReference type="InterPro" id="IPR050228">
    <property type="entry name" value="Carboxylesterase_BioH"/>
</dbReference>
<dbReference type="InterPro" id="IPR029058">
    <property type="entry name" value="AB_hydrolase_fold"/>
</dbReference>
<feature type="domain" description="AB hydrolase-1" evidence="1">
    <location>
        <begin position="43"/>
        <end position="282"/>
    </location>
</feature>
<evidence type="ECO:0000259" key="1">
    <source>
        <dbReference type="Pfam" id="PF12697"/>
    </source>
</evidence>
<name>A0ABR6BT19_9PSEU</name>
<comment type="caution">
    <text evidence="2">The sequence shown here is derived from an EMBL/GenBank/DDBJ whole genome shotgun (WGS) entry which is preliminary data.</text>
</comment>
<dbReference type="PANTHER" id="PTHR43194:SF2">
    <property type="entry name" value="PEROXISOMAL MEMBRANE PROTEIN LPX1"/>
    <property type="match status" value="1"/>
</dbReference>
<organism evidence="2 3">
    <name type="scientific">Kutzneria viridogrisea</name>
    <dbReference type="NCBI Taxonomy" id="47990"/>
    <lineage>
        <taxon>Bacteria</taxon>
        <taxon>Bacillati</taxon>
        <taxon>Actinomycetota</taxon>
        <taxon>Actinomycetes</taxon>
        <taxon>Pseudonocardiales</taxon>
        <taxon>Pseudonocardiaceae</taxon>
        <taxon>Kutzneria</taxon>
    </lineage>
</organism>
<sequence length="296" mass="30850">MNAAPASPLTPNRAARIELPGRYGPIAGLRAPAHGTDLGATALLVPGYTGSKEDFAPLIDPISDAGIEVIAIDLPGQYESPGPDVESAYRPAALGAVLAELVAKLTADGRRVLLLGHSYGGLVVRGAVLANAPVHGLTLLDSGPAELPPGDRRVALDFCESTLRARGVEATYQVLEQVSAASPDWVALPEPVKQFRRTRFVRSTAAGLLGMGDGLRYEPDLVTKLAAGLRSASAPALVICGEQDNAWSVASQRDMADRLDADFAVVTGAAHSPNTENPAGLLATLLPTWRAWLSAD</sequence>
<keyword evidence="3" id="KW-1185">Reference proteome</keyword>
<reference evidence="2 3" key="1">
    <citation type="submission" date="2020-08" db="EMBL/GenBank/DDBJ databases">
        <title>Genomic Encyclopedia of Archaeal and Bacterial Type Strains, Phase II (KMG-II): from individual species to whole genera.</title>
        <authorList>
            <person name="Goeker M."/>
        </authorList>
    </citation>
    <scope>NUCLEOTIDE SEQUENCE [LARGE SCALE GENOMIC DNA]</scope>
    <source>
        <strain evidence="2 3">DSM 43850</strain>
    </source>
</reference>
<dbReference type="RefSeq" id="WP_025354613.1">
    <property type="nucleotide sequence ID" value="NZ_BAAABQ010000014.1"/>
</dbReference>